<dbReference type="OrthoDB" id="10617831at2759"/>
<dbReference type="AlphaFoldDB" id="A0A9P6ZRX8"/>
<organism evidence="1 2">
    <name type="scientific">Suillus placidus</name>
    <dbReference type="NCBI Taxonomy" id="48579"/>
    <lineage>
        <taxon>Eukaryota</taxon>
        <taxon>Fungi</taxon>
        <taxon>Dikarya</taxon>
        <taxon>Basidiomycota</taxon>
        <taxon>Agaricomycotina</taxon>
        <taxon>Agaricomycetes</taxon>
        <taxon>Agaricomycetidae</taxon>
        <taxon>Boletales</taxon>
        <taxon>Suillineae</taxon>
        <taxon>Suillaceae</taxon>
        <taxon>Suillus</taxon>
    </lineage>
</organism>
<evidence type="ECO:0000313" key="2">
    <source>
        <dbReference type="Proteomes" id="UP000714275"/>
    </source>
</evidence>
<accession>A0A9P6ZRX8</accession>
<name>A0A9P6ZRX8_9AGAM</name>
<protein>
    <submittedName>
        <fullName evidence="1">Uncharacterized protein</fullName>
    </submittedName>
</protein>
<proteinExistence type="predicted"/>
<sequence length="284" mass="31794">MHSRVSQGSYLAISKYFKAKFILKCSRSLRTFFENQDVSGNASGHRRLDGAIRFRTSVPSNELGTSNCPALSATSIQYPTRKLPIYHSTFDINISGVNGITSSPRPSANGDGSTHHSYGERTVRKCAHMIRRLSCPGPIKETMPAIKPLRWARPSPHAIVTAGISNLHNFMFDEHRNDREFAVLWQLSFHVMTGGETWRRSNRTFDFSFSVPYFESKIEKCQDSVTVRSLAPGLLNNVQENKWVLYMEEHSVFWSDASETGIKAAGAVEIRNETGNAGIDNTCT</sequence>
<keyword evidence="2" id="KW-1185">Reference proteome</keyword>
<reference evidence="1" key="1">
    <citation type="journal article" date="2020" name="New Phytol.">
        <title>Comparative genomics reveals dynamic genome evolution in host specialist ectomycorrhizal fungi.</title>
        <authorList>
            <person name="Lofgren L.A."/>
            <person name="Nguyen N.H."/>
            <person name="Vilgalys R."/>
            <person name="Ruytinx J."/>
            <person name="Liao H.L."/>
            <person name="Branco S."/>
            <person name="Kuo A."/>
            <person name="LaButti K."/>
            <person name="Lipzen A."/>
            <person name="Andreopoulos W."/>
            <person name="Pangilinan J."/>
            <person name="Riley R."/>
            <person name="Hundley H."/>
            <person name="Na H."/>
            <person name="Barry K."/>
            <person name="Grigoriev I.V."/>
            <person name="Stajich J.E."/>
            <person name="Kennedy P.G."/>
        </authorList>
    </citation>
    <scope>NUCLEOTIDE SEQUENCE</scope>
    <source>
        <strain evidence="1">DOB743</strain>
    </source>
</reference>
<comment type="caution">
    <text evidence="1">The sequence shown here is derived from an EMBL/GenBank/DDBJ whole genome shotgun (WGS) entry which is preliminary data.</text>
</comment>
<gene>
    <name evidence="1" type="ORF">EV702DRAFT_1269462</name>
</gene>
<dbReference type="EMBL" id="JABBWD010000034">
    <property type="protein sequence ID" value="KAG1775378.1"/>
    <property type="molecule type" value="Genomic_DNA"/>
</dbReference>
<evidence type="ECO:0000313" key="1">
    <source>
        <dbReference type="EMBL" id="KAG1775378.1"/>
    </source>
</evidence>
<dbReference type="Proteomes" id="UP000714275">
    <property type="component" value="Unassembled WGS sequence"/>
</dbReference>